<dbReference type="PANTHER" id="PTHR11907">
    <property type="entry name" value="AMIDOPHOSPHORIBOSYLTRANSFERASE"/>
    <property type="match status" value="1"/>
</dbReference>
<keyword evidence="6 7" id="KW-0315">Glutamine amidotransferase</keyword>
<protein>
    <recommendedName>
        <fullName evidence="7">Amidophosphoribosyltransferase</fullName>
        <shortName evidence="7">ATase</shortName>
        <ecNumber evidence="7">2.4.2.14</ecNumber>
    </recommendedName>
    <alternativeName>
        <fullName evidence="7">Glutamine phosphoribosylpyrophosphate amidotransferase</fullName>
        <shortName evidence="7">GPATase</shortName>
    </alternativeName>
</protein>
<dbReference type="InterPro" id="IPR035584">
    <property type="entry name" value="PurF_N"/>
</dbReference>
<dbReference type="Proteomes" id="UP000294963">
    <property type="component" value="Unassembled WGS sequence"/>
</dbReference>
<feature type="active site" description="Nucleophile" evidence="7 9">
    <location>
        <position position="2"/>
    </location>
</feature>
<dbReference type="Pfam" id="PF00156">
    <property type="entry name" value="Pribosyltran"/>
    <property type="match status" value="1"/>
</dbReference>
<comment type="function">
    <text evidence="7">Catalyzes the formation of phosphoribosylamine from phosphoribosylpyrophosphate (PRPP) and glutamine.</text>
</comment>
<evidence type="ECO:0000259" key="11">
    <source>
        <dbReference type="PROSITE" id="PS51278"/>
    </source>
</evidence>
<dbReference type="CDD" id="cd06223">
    <property type="entry name" value="PRTases_typeI"/>
    <property type="match status" value="1"/>
</dbReference>
<proteinExistence type="inferred from homology"/>
<comment type="cofactor">
    <cofactor evidence="7 10">
        <name>Mg(2+)</name>
        <dbReference type="ChEBI" id="CHEBI:18420"/>
    </cofactor>
    <text evidence="7 10">Binds 1 Mg(2+) ion per subunit.</text>
</comment>
<evidence type="ECO:0000313" key="12">
    <source>
        <dbReference type="EMBL" id="TCM60493.1"/>
    </source>
</evidence>
<organism evidence="12 13">
    <name type="scientific">Acinetobacter calcoaceticus</name>
    <dbReference type="NCBI Taxonomy" id="471"/>
    <lineage>
        <taxon>Bacteria</taxon>
        <taxon>Pseudomonadati</taxon>
        <taxon>Pseudomonadota</taxon>
        <taxon>Gammaproteobacteria</taxon>
        <taxon>Moraxellales</taxon>
        <taxon>Moraxellaceae</taxon>
        <taxon>Acinetobacter</taxon>
        <taxon>Acinetobacter calcoaceticus/baumannii complex</taxon>
    </lineage>
</organism>
<dbReference type="PROSITE" id="PS51278">
    <property type="entry name" value="GATASE_TYPE_2"/>
    <property type="match status" value="1"/>
</dbReference>
<dbReference type="NCBIfam" id="TIGR01134">
    <property type="entry name" value="purF"/>
    <property type="match status" value="1"/>
</dbReference>
<dbReference type="GO" id="GO:0004044">
    <property type="term" value="F:amidophosphoribosyltransferase activity"/>
    <property type="evidence" value="ECO:0007669"/>
    <property type="project" value="UniProtKB-UniRule"/>
</dbReference>
<comment type="catalytic activity">
    <reaction evidence="7 8">
        <text>5-phospho-beta-D-ribosylamine + L-glutamate + diphosphate = 5-phospho-alpha-D-ribose 1-diphosphate + L-glutamine + H2O</text>
        <dbReference type="Rhea" id="RHEA:14905"/>
        <dbReference type="ChEBI" id="CHEBI:15377"/>
        <dbReference type="ChEBI" id="CHEBI:29985"/>
        <dbReference type="ChEBI" id="CHEBI:33019"/>
        <dbReference type="ChEBI" id="CHEBI:58017"/>
        <dbReference type="ChEBI" id="CHEBI:58359"/>
        <dbReference type="ChEBI" id="CHEBI:58681"/>
        <dbReference type="EC" id="2.4.2.14"/>
    </reaction>
</comment>
<keyword evidence="4 7" id="KW-0808">Transferase</keyword>
<accession>A0A4R1XLP5</accession>
<dbReference type="EC" id="2.4.2.14" evidence="7"/>
<sequence>MCGVVGIAGKSPVNQMLFDALTMLQHRGQDAAGIVTCHEGRLFLRKDNGMVRDVFHTRHMRALLGNYGIGHVRYPTAGSSSSAEAQPFYVNSPYGITLAHNGNLTNAADIHDDLFKTDLRHMNTDSDSEVLLNVFAHELQKCATLAPQPEHIFHTVKRVHERCKGAYAVVAMITGHGLVGFRDPNGIRPLIYGSRLTESGQTEYIIASESVAITALGFKVERDIAPGEAIYINDAGELFSHQCADDSRYRPCIFEYVYFARPDAIIDGISVYKARLKMGEKLAHKILREWGEQHDIDVVIPIPDTSRTSALELANTLGIKFREGFMKNRYIGRTFIMPGQQQRKKSVRQKLNPVELEFKGKNVLLVDDSIVRGTTCNEIIQMARDSGAKNVFFASAAPMVKYPNVYGIDMPAKAELIASGRSVDEIREIIEADRLIFQDIADLKDAVRTSKVPTVNEFDCSVFDGIYVTGDIDIGYLDRLEKSRSDLAKKQKDGYIDVNIDAASVDLSGIKEG</sequence>
<evidence type="ECO:0000256" key="7">
    <source>
        <dbReference type="HAMAP-Rule" id="MF_01931"/>
    </source>
</evidence>
<dbReference type="InterPro" id="IPR029057">
    <property type="entry name" value="PRTase-like"/>
</dbReference>
<keyword evidence="5 7" id="KW-0658">Purine biosynthesis</keyword>
<keyword evidence="7 10" id="KW-0460">Magnesium</keyword>
<dbReference type="GO" id="GO:0009113">
    <property type="term" value="P:purine nucleobase biosynthetic process"/>
    <property type="evidence" value="ECO:0007669"/>
    <property type="project" value="UniProtKB-UniRule"/>
</dbReference>
<dbReference type="HAMAP" id="MF_01931">
    <property type="entry name" value="PurF"/>
    <property type="match status" value="1"/>
</dbReference>
<dbReference type="GO" id="GO:0000287">
    <property type="term" value="F:magnesium ion binding"/>
    <property type="evidence" value="ECO:0007669"/>
    <property type="project" value="UniProtKB-UniRule"/>
</dbReference>
<feature type="binding site" evidence="7 10">
    <location>
        <position position="305"/>
    </location>
    <ligand>
        <name>Mg(2+)</name>
        <dbReference type="ChEBI" id="CHEBI:18420"/>
    </ligand>
</feature>
<dbReference type="InterPro" id="IPR029055">
    <property type="entry name" value="Ntn_hydrolases_N"/>
</dbReference>
<evidence type="ECO:0000256" key="8">
    <source>
        <dbReference type="PIRNR" id="PIRNR000485"/>
    </source>
</evidence>
<evidence type="ECO:0000313" key="13">
    <source>
        <dbReference type="Proteomes" id="UP000294963"/>
    </source>
</evidence>
<dbReference type="SUPFAM" id="SSF56235">
    <property type="entry name" value="N-terminal nucleophile aminohydrolases (Ntn hydrolases)"/>
    <property type="match status" value="1"/>
</dbReference>
<dbReference type="Gene3D" id="3.40.50.2020">
    <property type="match status" value="1"/>
</dbReference>
<dbReference type="SUPFAM" id="SSF53271">
    <property type="entry name" value="PRTase-like"/>
    <property type="match status" value="1"/>
</dbReference>
<dbReference type="InterPro" id="IPR000836">
    <property type="entry name" value="PRTase_dom"/>
</dbReference>
<gene>
    <name evidence="7" type="primary">purF</name>
    <name evidence="12" type="ORF">EC844_13220</name>
</gene>
<evidence type="ECO:0000256" key="1">
    <source>
        <dbReference type="ARBA" id="ARBA00005209"/>
    </source>
</evidence>
<feature type="domain" description="Glutamine amidotransferase type-2" evidence="11">
    <location>
        <begin position="2"/>
        <end position="235"/>
    </location>
</feature>
<dbReference type="CDD" id="cd00715">
    <property type="entry name" value="GPATase_N"/>
    <property type="match status" value="1"/>
</dbReference>
<feature type="binding site" evidence="7 10">
    <location>
        <position position="367"/>
    </location>
    <ligand>
        <name>Mg(2+)</name>
        <dbReference type="ChEBI" id="CHEBI:18420"/>
    </ligand>
</feature>
<keyword evidence="13" id="KW-1185">Reference proteome</keyword>
<comment type="caution">
    <text evidence="7">Lacks conserved residue(s) required for the propagation of feature annotation.</text>
</comment>
<dbReference type="AlphaFoldDB" id="A0A4R1XLP5"/>
<dbReference type="Pfam" id="PF13522">
    <property type="entry name" value="GATase_6"/>
    <property type="match status" value="1"/>
</dbReference>
<name>A0A4R1XLP5_ACICA</name>
<evidence type="ECO:0000256" key="9">
    <source>
        <dbReference type="PIRSR" id="PIRSR000485-1"/>
    </source>
</evidence>
<dbReference type="UniPathway" id="UPA00074">
    <property type="reaction ID" value="UER00124"/>
</dbReference>
<keyword evidence="3 7" id="KW-0328">Glycosyltransferase</keyword>
<dbReference type="InterPro" id="IPR017932">
    <property type="entry name" value="GATase_2_dom"/>
</dbReference>
<evidence type="ECO:0000256" key="4">
    <source>
        <dbReference type="ARBA" id="ARBA00022679"/>
    </source>
</evidence>
<dbReference type="GO" id="GO:0006189">
    <property type="term" value="P:'de novo' IMP biosynthetic process"/>
    <property type="evidence" value="ECO:0007669"/>
    <property type="project" value="UniProtKB-UniRule"/>
</dbReference>
<evidence type="ECO:0000256" key="5">
    <source>
        <dbReference type="ARBA" id="ARBA00022755"/>
    </source>
</evidence>
<comment type="caution">
    <text evidence="12">The sequence shown here is derived from an EMBL/GenBank/DDBJ whole genome shotgun (WGS) entry which is preliminary data.</text>
</comment>
<dbReference type="OrthoDB" id="9801213at2"/>
<dbReference type="EMBL" id="SLVJ01000032">
    <property type="protein sequence ID" value="TCM60493.1"/>
    <property type="molecule type" value="Genomic_DNA"/>
</dbReference>
<feature type="binding site" evidence="7 10">
    <location>
        <position position="368"/>
    </location>
    <ligand>
        <name>Mg(2+)</name>
        <dbReference type="ChEBI" id="CHEBI:18420"/>
    </ligand>
</feature>
<dbReference type="PIRSF" id="PIRSF000485">
    <property type="entry name" value="Amd_phspho_trans"/>
    <property type="match status" value="1"/>
</dbReference>
<comment type="pathway">
    <text evidence="1 7 8">Purine metabolism; IMP biosynthesis via de novo pathway; N(1)-(5-phospho-D-ribosyl)glycinamide from 5-phospho-alpha-D-ribose 1-diphosphate: step 1/2.</text>
</comment>
<keyword evidence="7 10" id="KW-0479">Metal-binding</keyword>
<evidence type="ECO:0000256" key="10">
    <source>
        <dbReference type="PIRSR" id="PIRSR000485-2"/>
    </source>
</evidence>
<dbReference type="Gene3D" id="3.60.20.10">
    <property type="entry name" value="Glutamine Phosphoribosylpyrophosphate, subunit 1, domain 1"/>
    <property type="match status" value="1"/>
</dbReference>
<reference evidence="12 13" key="1">
    <citation type="submission" date="2019-03" db="EMBL/GenBank/DDBJ databases">
        <title>Genomic analyses of the natural microbiome of Caenorhabditis elegans.</title>
        <authorList>
            <person name="Samuel B."/>
        </authorList>
    </citation>
    <scope>NUCLEOTIDE SEQUENCE [LARGE SCALE GENOMIC DNA]</scope>
    <source>
        <strain evidence="12 13">JUb89</strain>
    </source>
</reference>
<comment type="similarity">
    <text evidence="2 7 8">In the C-terminal section; belongs to the purine/pyrimidine phosphoribosyltransferase family.</text>
</comment>
<evidence type="ECO:0000256" key="3">
    <source>
        <dbReference type="ARBA" id="ARBA00022676"/>
    </source>
</evidence>
<evidence type="ECO:0000256" key="2">
    <source>
        <dbReference type="ARBA" id="ARBA00010138"/>
    </source>
</evidence>
<dbReference type="InterPro" id="IPR005854">
    <property type="entry name" value="PurF"/>
</dbReference>
<evidence type="ECO:0000256" key="6">
    <source>
        <dbReference type="ARBA" id="ARBA00022962"/>
    </source>
</evidence>